<dbReference type="Gene3D" id="3.30.565.10">
    <property type="entry name" value="Histidine kinase-like ATPase, C-terminal domain"/>
    <property type="match status" value="1"/>
</dbReference>
<dbReference type="SMART" id="SM00387">
    <property type="entry name" value="HATPase_c"/>
    <property type="match status" value="1"/>
</dbReference>
<evidence type="ECO:0000313" key="15">
    <source>
        <dbReference type="EMBL" id="PWJ28988.1"/>
    </source>
</evidence>
<evidence type="ECO:0000313" key="16">
    <source>
        <dbReference type="Proteomes" id="UP000245845"/>
    </source>
</evidence>
<gene>
    <name evidence="15" type="ORF">A8806_107136</name>
</gene>
<dbReference type="Pfam" id="PF00072">
    <property type="entry name" value="Response_reg"/>
    <property type="match status" value="1"/>
</dbReference>
<keyword evidence="8" id="KW-0902">Two-component regulatory system</keyword>
<dbReference type="CDD" id="cd17546">
    <property type="entry name" value="REC_hyHK_CKI1_RcsC-like"/>
    <property type="match status" value="1"/>
</dbReference>
<dbReference type="RefSeq" id="WP_109731529.1">
    <property type="nucleotide sequence ID" value="NZ_BAAACK010000011.1"/>
</dbReference>
<dbReference type="GO" id="GO:0009927">
    <property type="term" value="F:histidine phosphotransfer kinase activity"/>
    <property type="evidence" value="ECO:0007669"/>
    <property type="project" value="TreeGrafter"/>
</dbReference>
<dbReference type="FunFam" id="3.30.565.10:FF:000010">
    <property type="entry name" value="Sensor histidine kinase RcsC"/>
    <property type="match status" value="1"/>
</dbReference>
<dbReference type="Proteomes" id="UP000245845">
    <property type="component" value="Unassembled WGS sequence"/>
</dbReference>
<protein>
    <recommendedName>
        <fullName evidence="10">Circadian input-output histidine kinase CikA</fullName>
        <ecNumber evidence="3">2.7.13.3</ecNumber>
    </recommendedName>
    <alternativeName>
        <fullName evidence="4">Stage 0 sporulation protein A homolog</fullName>
    </alternativeName>
</protein>
<evidence type="ECO:0000256" key="3">
    <source>
        <dbReference type="ARBA" id="ARBA00012438"/>
    </source>
</evidence>
<dbReference type="Gene3D" id="3.30.450.20">
    <property type="entry name" value="PAS domain"/>
    <property type="match status" value="1"/>
</dbReference>
<dbReference type="InterPro" id="IPR001789">
    <property type="entry name" value="Sig_transdc_resp-reg_receiver"/>
</dbReference>
<dbReference type="OrthoDB" id="9811620at2"/>
<evidence type="ECO:0000256" key="6">
    <source>
        <dbReference type="ARBA" id="ARBA00022679"/>
    </source>
</evidence>
<dbReference type="EC" id="2.7.13.3" evidence="3"/>
<evidence type="ECO:0000256" key="2">
    <source>
        <dbReference type="ARBA" id="ARBA00006402"/>
    </source>
</evidence>
<comment type="caution">
    <text evidence="15">The sequence shown here is derived from an EMBL/GenBank/DDBJ whole genome shotgun (WGS) entry which is preliminary data.</text>
</comment>
<dbReference type="AlphaFoldDB" id="A0A2Y9BEV4"/>
<dbReference type="CDD" id="cd00082">
    <property type="entry name" value="HisKA"/>
    <property type="match status" value="1"/>
</dbReference>
<evidence type="ECO:0000256" key="1">
    <source>
        <dbReference type="ARBA" id="ARBA00000085"/>
    </source>
</evidence>
<dbReference type="PRINTS" id="PR00344">
    <property type="entry name" value="BCTRLSENSOR"/>
</dbReference>
<keyword evidence="7 15" id="KW-0418">Kinase</keyword>
<feature type="domain" description="Histidine kinase" evidence="13">
    <location>
        <begin position="351"/>
        <end position="574"/>
    </location>
</feature>
<accession>A0A2Y9BEV4</accession>
<dbReference type="Gene3D" id="3.40.50.2300">
    <property type="match status" value="1"/>
</dbReference>
<evidence type="ECO:0000256" key="12">
    <source>
        <dbReference type="SAM" id="Phobius"/>
    </source>
</evidence>
<feature type="domain" description="Response regulatory" evidence="14">
    <location>
        <begin position="606"/>
        <end position="727"/>
    </location>
</feature>
<keyword evidence="5 11" id="KW-0597">Phosphoprotein</keyword>
<dbReference type="InterPro" id="IPR036890">
    <property type="entry name" value="HATPase_C_sf"/>
</dbReference>
<name>A0A2Y9BEV4_9FIRM</name>
<feature type="transmembrane region" description="Helical" evidence="12">
    <location>
        <begin position="14"/>
        <end position="35"/>
    </location>
</feature>
<dbReference type="PANTHER" id="PTHR43047:SF72">
    <property type="entry name" value="OSMOSENSING HISTIDINE PROTEIN KINASE SLN1"/>
    <property type="match status" value="1"/>
</dbReference>
<dbReference type="PROSITE" id="PS50109">
    <property type="entry name" value="HIS_KIN"/>
    <property type="match status" value="1"/>
</dbReference>
<dbReference type="SMART" id="SM00448">
    <property type="entry name" value="REC"/>
    <property type="match status" value="1"/>
</dbReference>
<dbReference type="SMART" id="SM00388">
    <property type="entry name" value="HisKA"/>
    <property type="match status" value="1"/>
</dbReference>
<dbReference type="PROSITE" id="PS50110">
    <property type="entry name" value="RESPONSE_REGULATORY"/>
    <property type="match status" value="1"/>
</dbReference>
<evidence type="ECO:0000256" key="9">
    <source>
        <dbReference type="ARBA" id="ARBA00024867"/>
    </source>
</evidence>
<comment type="similarity">
    <text evidence="2">In the N-terminal section; belongs to the phytochrome family.</text>
</comment>
<comment type="function">
    <text evidence="9">May play the central regulatory role in sporulation. It may be an element of the effector pathway responsible for the activation of sporulation genes in response to nutritional stress. Spo0A may act in concert with spo0H (a sigma factor) to control the expression of some genes that are critical to the sporulation process.</text>
</comment>
<comment type="catalytic activity">
    <reaction evidence="1">
        <text>ATP + protein L-histidine = ADP + protein N-phospho-L-histidine.</text>
        <dbReference type="EC" id="2.7.13.3"/>
    </reaction>
</comment>
<keyword evidence="16" id="KW-1185">Reference proteome</keyword>
<evidence type="ECO:0000259" key="14">
    <source>
        <dbReference type="PROSITE" id="PS50110"/>
    </source>
</evidence>
<feature type="modified residue" description="4-aspartylphosphate" evidence="11">
    <location>
        <position position="658"/>
    </location>
</feature>
<dbReference type="InterPro" id="IPR005467">
    <property type="entry name" value="His_kinase_dom"/>
</dbReference>
<dbReference type="Pfam" id="PF00512">
    <property type="entry name" value="HisKA"/>
    <property type="match status" value="1"/>
</dbReference>
<dbReference type="SUPFAM" id="SSF52172">
    <property type="entry name" value="CheY-like"/>
    <property type="match status" value="1"/>
</dbReference>
<dbReference type="Gene3D" id="1.10.287.130">
    <property type="match status" value="1"/>
</dbReference>
<dbReference type="PANTHER" id="PTHR43047">
    <property type="entry name" value="TWO-COMPONENT HISTIDINE PROTEIN KINASE"/>
    <property type="match status" value="1"/>
</dbReference>
<keyword evidence="12" id="KW-0472">Membrane</keyword>
<keyword evidence="12" id="KW-1133">Transmembrane helix</keyword>
<evidence type="ECO:0000256" key="8">
    <source>
        <dbReference type="ARBA" id="ARBA00023012"/>
    </source>
</evidence>
<evidence type="ECO:0000256" key="4">
    <source>
        <dbReference type="ARBA" id="ARBA00018672"/>
    </source>
</evidence>
<keyword evidence="6" id="KW-0808">Transferase</keyword>
<keyword evidence="12" id="KW-0812">Transmembrane</keyword>
<evidence type="ECO:0000256" key="7">
    <source>
        <dbReference type="ARBA" id="ARBA00022777"/>
    </source>
</evidence>
<evidence type="ECO:0000256" key="5">
    <source>
        <dbReference type="ARBA" id="ARBA00022553"/>
    </source>
</evidence>
<dbReference type="InterPro" id="IPR004358">
    <property type="entry name" value="Sig_transdc_His_kin-like_C"/>
</dbReference>
<dbReference type="InterPro" id="IPR011006">
    <property type="entry name" value="CheY-like_superfamily"/>
</dbReference>
<evidence type="ECO:0000259" key="13">
    <source>
        <dbReference type="PROSITE" id="PS50109"/>
    </source>
</evidence>
<dbReference type="GO" id="GO:0000155">
    <property type="term" value="F:phosphorelay sensor kinase activity"/>
    <property type="evidence" value="ECO:0007669"/>
    <property type="project" value="InterPro"/>
</dbReference>
<feature type="transmembrane region" description="Helical" evidence="12">
    <location>
        <begin position="297"/>
        <end position="320"/>
    </location>
</feature>
<dbReference type="InterPro" id="IPR036097">
    <property type="entry name" value="HisK_dim/P_sf"/>
</dbReference>
<dbReference type="Pfam" id="PF02518">
    <property type="entry name" value="HATPase_c"/>
    <property type="match status" value="1"/>
</dbReference>
<evidence type="ECO:0000256" key="10">
    <source>
        <dbReference type="ARBA" id="ARBA00074306"/>
    </source>
</evidence>
<evidence type="ECO:0000256" key="11">
    <source>
        <dbReference type="PROSITE-ProRule" id="PRU00169"/>
    </source>
</evidence>
<organism evidence="15 16">
    <name type="scientific">Faecalicatena orotica</name>
    <dbReference type="NCBI Taxonomy" id="1544"/>
    <lineage>
        <taxon>Bacteria</taxon>
        <taxon>Bacillati</taxon>
        <taxon>Bacillota</taxon>
        <taxon>Clostridia</taxon>
        <taxon>Lachnospirales</taxon>
        <taxon>Lachnospiraceae</taxon>
        <taxon>Faecalicatena</taxon>
    </lineage>
</organism>
<dbReference type="SUPFAM" id="SSF47384">
    <property type="entry name" value="Homodimeric domain of signal transducing histidine kinase"/>
    <property type="match status" value="1"/>
</dbReference>
<reference evidence="15 16" key="1">
    <citation type="submission" date="2018-05" db="EMBL/GenBank/DDBJ databases">
        <title>The Hungate 1000. A catalogue of reference genomes from the rumen microbiome.</title>
        <authorList>
            <person name="Kelly W."/>
        </authorList>
    </citation>
    <scope>NUCLEOTIDE SEQUENCE [LARGE SCALE GENOMIC DNA]</scope>
    <source>
        <strain evidence="15 16">NLAE-zl-C242</strain>
    </source>
</reference>
<dbReference type="EMBL" id="QGDL01000007">
    <property type="protein sequence ID" value="PWJ28988.1"/>
    <property type="molecule type" value="Genomic_DNA"/>
</dbReference>
<sequence>MGTQHKKQKEYRPVVFISVLILIVSLLCLFASAVFKKETERTVTNISEVYLKEMTVQISSHFQTNLESQFSQIRTIASSVTEADLEKEERLRHFLEQARTDNGFTHIALITDKGIAYSQEGTVPVISKISALDKLISGSEALVSVNENIWESNTLLLGTSITPIQFGEEKLVAVIAGIHTADIGAKLGLDSEKETNSYTDIITRNGDFVLKSTFSQAGSYGTNLFTIYEQKAAFDEGYDLESFYTAVNAGESGMTLLCVGGSHEYLYYMPLPGTDWYVVTSMAYQTVNDQISYLSHLMLLVGVGIFSVILATIIMFFLLLRRNEKRSSALVLKEKERAEKANRAKSDFLSQMSHEIRTPLNGIIGMTEVGKNHIGEPERIRTCFEKITLSSRHLLALVNDILDMAKIESGKIELHREKFDLGQLLRALTTVFYVQAKSKKISYKIYMRGELEEFLIGDELRLNQILTNLLSNAMKFTPENGCVSLTAEELRREAGVLWLRFEVRDTGRGITPENIERIFETFTQENSGISRQYGGTGLGLPITKNFVEMMGGTITVSSQAGSGSTFRVDLPFTCAQEMQESDGEACGTGQQSLPAKEEPDILNSVRVLVVEDNEINLYIAVELLENAGAVVTTAQNGQEAVDIFSGSDEGEYQLVLMDVQMPVMDGYSATRAIRGLSRSDAASVIIIAMTANSFQEDIRKCLDVGMNAHIAKPFVMKDVCRTYADALVDKSKKE</sequence>
<dbReference type="SUPFAM" id="SSF55874">
    <property type="entry name" value="ATPase domain of HSP90 chaperone/DNA topoisomerase II/histidine kinase"/>
    <property type="match status" value="1"/>
</dbReference>
<dbReference type="CDD" id="cd16922">
    <property type="entry name" value="HATPase_EvgS-ArcB-TorS-like"/>
    <property type="match status" value="1"/>
</dbReference>
<dbReference type="InterPro" id="IPR003594">
    <property type="entry name" value="HATPase_dom"/>
</dbReference>
<proteinExistence type="inferred from homology"/>
<dbReference type="GO" id="GO:0005886">
    <property type="term" value="C:plasma membrane"/>
    <property type="evidence" value="ECO:0007669"/>
    <property type="project" value="TreeGrafter"/>
</dbReference>
<dbReference type="InterPro" id="IPR003661">
    <property type="entry name" value="HisK_dim/P_dom"/>
</dbReference>